<dbReference type="Proteomes" id="UP000033995">
    <property type="component" value="Unassembled WGS sequence"/>
</dbReference>
<sequence>MQFVDTNIFIRLLAKDDPVKSEKCFRLFKKAEDGDLELHTTESIISEIVYVLQSKRLYNLDRDSIGKKLSVVLKIRSLKIPHKSVIISALNLYSKNNIDFEDAILISHTLYSNSKEIYSYDRSFTKIEGVKRLEP</sequence>
<feature type="domain" description="PIN" evidence="1">
    <location>
        <begin position="3"/>
        <end position="128"/>
    </location>
</feature>
<accession>A0A0G0CW72</accession>
<dbReference type="PANTHER" id="PTHR38826:SF5">
    <property type="entry name" value="RIBONUCLEASE VAPC13"/>
    <property type="match status" value="1"/>
</dbReference>
<dbReference type="InterPro" id="IPR052106">
    <property type="entry name" value="PINc/VapC_TA"/>
</dbReference>
<dbReference type="InterPro" id="IPR002716">
    <property type="entry name" value="PIN_dom"/>
</dbReference>
<dbReference type="AlphaFoldDB" id="A0A0G0CW72"/>
<protein>
    <recommendedName>
        <fullName evidence="1">PIN domain-containing protein</fullName>
    </recommendedName>
</protein>
<proteinExistence type="predicted"/>
<evidence type="ECO:0000259" key="1">
    <source>
        <dbReference type="Pfam" id="PF01850"/>
    </source>
</evidence>
<evidence type="ECO:0000313" key="3">
    <source>
        <dbReference type="Proteomes" id="UP000033995"/>
    </source>
</evidence>
<dbReference type="EMBL" id="LBOZ01000003">
    <property type="protein sequence ID" value="KKP47612.1"/>
    <property type="molecule type" value="Genomic_DNA"/>
</dbReference>
<dbReference type="InterPro" id="IPR029060">
    <property type="entry name" value="PIN-like_dom_sf"/>
</dbReference>
<dbReference type="PANTHER" id="PTHR38826">
    <property type="entry name" value="RIBONUCLEASE VAPC13"/>
    <property type="match status" value="1"/>
</dbReference>
<evidence type="ECO:0000313" key="2">
    <source>
        <dbReference type="EMBL" id="KKP47612.1"/>
    </source>
</evidence>
<name>A0A0G0CW72_9BACT</name>
<dbReference type="Gene3D" id="3.40.50.1010">
    <property type="entry name" value="5'-nuclease"/>
    <property type="match status" value="1"/>
</dbReference>
<dbReference type="Pfam" id="PF01850">
    <property type="entry name" value="PIN"/>
    <property type="match status" value="1"/>
</dbReference>
<reference evidence="2 3" key="1">
    <citation type="journal article" date="2015" name="Nature">
        <title>rRNA introns, odd ribosomes, and small enigmatic genomes across a large radiation of phyla.</title>
        <authorList>
            <person name="Brown C.T."/>
            <person name="Hug L.A."/>
            <person name="Thomas B.C."/>
            <person name="Sharon I."/>
            <person name="Castelle C.J."/>
            <person name="Singh A."/>
            <person name="Wilkins M.J."/>
            <person name="Williams K.H."/>
            <person name="Banfield J.F."/>
        </authorList>
    </citation>
    <scope>NUCLEOTIDE SEQUENCE [LARGE SCALE GENOMIC DNA]</scope>
</reference>
<comment type="caution">
    <text evidence="2">The sequence shown here is derived from an EMBL/GenBank/DDBJ whole genome shotgun (WGS) entry which is preliminary data.</text>
</comment>
<gene>
    <name evidence="2" type="ORF">UR38_C0003G0017</name>
</gene>
<dbReference type="SUPFAM" id="SSF88723">
    <property type="entry name" value="PIN domain-like"/>
    <property type="match status" value="1"/>
</dbReference>
<organism evidence="2 3">
    <name type="scientific">Candidatus Woesebacteria bacterium GW2011_GWA2_33_28</name>
    <dbReference type="NCBI Taxonomy" id="1618561"/>
    <lineage>
        <taxon>Bacteria</taxon>
        <taxon>Candidatus Woeseibacteriota</taxon>
    </lineage>
</organism>